<reference evidence="4" key="1">
    <citation type="journal article" date="2019" name="Int. J. Syst. Evol. Microbiol.">
        <title>The Global Catalogue of Microorganisms (GCM) 10K type strain sequencing project: providing services to taxonomists for standard genome sequencing and annotation.</title>
        <authorList>
            <consortium name="The Broad Institute Genomics Platform"/>
            <consortium name="The Broad Institute Genome Sequencing Center for Infectious Disease"/>
            <person name="Wu L."/>
            <person name="Ma J."/>
        </authorList>
    </citation>
    <scope>NUCLEOTIDE SEQUENCE [LARGE SCALE GENOMIC DNA]</scope>
    <source>
        <strain evidence="4">CGMCC 4.7241</strain>
    </source>
</reference>
<gene>
    <name evidence="3" type="ORF">ACFOUW_18565</name>
</gene>
<organism evidence="3 4">
    <name type="scientific">Tenggerimyces flavus</name>
    <dbReference type="NCBI Taxonomy" id="1708749"/>
    <lineage>
        <taxon>Bacteria</taxon>
        <taxon>Bacillati</taxon>
        <taxon>Actinomycetota</taxon>
        <taxon>Actinomycetes</taxon>
        <taxon>Propionibacteriales</taxon>
        <taxon>Nocardioidaceae</taxon>
        <taxon>Tenggerimyces</taxon>
    </lineage>
</organism>
<evidence type="ECO:0000313" key="4">
    <source>
        <dbReference type="Proteomes" id="UP001595699"/>
    </source>
</evidence>
<dbReference type="Gene3D" id="3.30.70.1060">
    <property type="entry name" value="Dimeric alpha+beta barrel"/>
    <property type="match status" value="1"/>
</dbReference>
<dbReference type="Proteomes" id="UP001595699">
    <property type="component" value="Unassembled WGS sequence"/>
</dbReference>
<evidence type="ECO:0000259" key="2">
    <source>
        <dbReference type="Pfam" id="PF03795"/>
    </source>
</evidence>
<comment type="similarity">
    <text evidence="1">Belongs to the YciI family.</text>
</comment>
<dbReference type="SUPFAM" id="SSF54909">
    <property type="entry name" value="Dimeric alpha+beta barrel"/>
    <property type="match status" value="1"/>
</dbReference>
<dbReference type="PANTHER" id="PTHR35174">
    <property type="entry name" value="BLL7171 PROTEIN-RELATED"/>
    <property type="match status" value="1"/>
</dbReference>
<dbReference type="PANTHER" id="PTHR35174:SF3">
    <property type="entry name" value="BLL7171 PROTEIN"/>
    <property type="match status" value="1"/>
</dbReference>
<name>A0ABV7YBZ3_9ACTN</name>
<feature type="domain" description="YCII-related" evidence="2">
    <location>
        <begin position="1"/>
        <end position="124"/>
    </location>
</feature>
<proteinExistence type="inferred from homology"/>
<evidence type="ECO:0000256" key="1">
    <source>
        <dbReference type="ARBA" id="ARBA00007689"/>
    </source>
</evidence>
<sequence>MKYLLLIYANPTTWAHPIYLYNQDGLTPEKRSALLAQGNGLLEEIRESGELLTAGPLADPSTTKTTRLVDDELRTMDGPYAEAKEQLAGYFVLETETEERAMEIAQRFPDARYGAVELRPIMDLSGQEM</sequence>
<accession>A0ABV7YBZ3</accession>
<dbReference type="RefSeq" id="WP_205113700.1">
    <property type="nucleotide sequence ID" value="NZ_JAFBCM010000001.1"/>
</dbReference>
<comment type="caution">
    <text evidence="3">The sequence shown here is derived from an EMBL/GenBank/DDBJ whole genome shotgun (WGS) entry which is preliminary data.</text>
</comment>
<dbReference type="EMBL" id="JBHRZH010000016">
    <property type="protein sequence ID" value="MFC3762851.1"/>
    <property type="molecule type" value="Genomic_DNA"/>
</dbReference>
<protein>
    <submittedName>
        <fullName evidence="3">YciI family protein</fullName>
    </submittedName>
</protein>
<dbReference type="InterPro" id="IPR011008">
    <property type="entry name" value="Dimeric_a/b-barrel"/>
</dbReference>
<evidence type="ECO:0000313" key="3">
    <source>
        <dbReference type="EMBL" id="MFC3762851.1"/>
    </source>
</evidence>
<dbReference type="InterPro" id="IPR005545">
    <property type="entry name" value="YCII"/>
</dbReference>
<keyword evidence="4" id="KW-1185">Reference proteome</keyword>
<dbReference type="Pfam" id="PF03795">
    <property type="entry name" value="YCII"/>
    <property type="match status" value="1"/>
</dbReference>